<accession>A0A811MC38</accession>
<reference evidence="3" key="1">
    <citation type="submission" date="2020-10" db="EMBL/GenBank/DDBJ databases">
        <authorList>
            <person name="Han B."/>
            <person name="Lu T."/>
            <person name="Zhao Q."/>
            <person name="Huang X."/>
            <person name="Zhao Y."/>
        </authorList>
    </citation>
    <scope>NUCLEOTIDE SEQUENCE</scope>
</reference>
<comment type="caution">
    <text evidence="3">The sequence shown here is derived from an EMBL/GenBank/DDBJ whole genome shotgun (WGS) entry which is preliminary data.</text>
</comment>
<dbReference type="EMBL" id="CAJGYO010000001">
    <property type="protein sequence ID" value="CAD6202449.1"/>
    <property type="molecule type" value="Genomic_DNA"/>
</dbReference>
<dbReference type="Gene3D" id="1.10.150.650">
    <property type="match status" value="1"/>
</dbReference>
<dbReference type="CDD" id="cd07438">
    <property type="entry name" value="PHP_HisPPase_AMP"/>
    <property type="match status" value="1"/>
</dbReference>
<dbReference type="SMART" id="SM00481">
    <property type="entry name" value="POLIIIAc"/>
    <property type="match status" value="1"/>
</dbReference>
<dbReference type="Pfam" id="PF02811">
    <property type="entry name" value="PHP"/>
    <property type="match status" value="1"/>
</dbReference>
<dbReference type="AlphaFoldDB" id="A0A811MC38"/>
<dbReference type="PANTHER" id="PTHR42924:SF17">
    <property type="entry name" value="OS03G0192000 PROTEIN"/>
    <property type="match status" value="1"/>
</dbReference>
<proteinExistence type="predicted"/>
<keyword evidence="4" id="KW-1185">Reference proteome</keyword>
<dbReference type="InterPro" id="IPR052018">
    <property type="entry name" value="PHP_domain"/>
</dbReference>
<evidence type="ECO:0000259" key="2">
    <source>
        <dbReference type="SMART" id="SM00481"/>
    </source>
</evidence>
<dbReference type="Gene3D" id="3.20.20.140">
    <property type="entry name" value="Metal-dependent hydrolases"/>
    <property type="match status" value="1"/>
</dbReference>
<dbReference type="InterPro" id="IPR016195">
    <property type="entry name" value="Pol/histidinol_Pase-like"/>
</dbReference>
<evidence type="ECO:0000256" key="1">
    <source>
        <dbReference type="SAM" id="MobiDB-lite"/>
    </source>
</evidence>
<dbReference type="PANTHER" id="PTHR42924">
    <property type="entry name" value="EXONUCLEASE"/>
    <property type="match status" value="1"/>
</dbReference>
<dbReference type="InterPro" id="IPR004013">
    <property type="entry name" value="PHP_dom"/>
</dbReference>
<dbReference type="SUPFAM" id="SSF89550">
    <property type="entry name" value="PHP domain-like"/>
    <property type="match status" value="1"/>
</dbReference>
<dbReference type="GO" id="GO:0035312">
    <property type="term" value="F:5'-3' DNA exonuclease activity"/>
    <property type="evidence" value="ECO:0007669"/>
    <property type="project" value="TreeGrafter"/>
</dbReference>
<evidence type="ECO:0000313" key="4">
    <source>
        <dbReference type="Proteomes" id="UP000604825"/>
    </source>
</evidence>
<evidence type="ECO:0000313" key="3">
    <source>
        <dbReference type="EMBL" id="CAD6202449.1"/>
    </source>
</evidence>
<dbReference type="InterPro" id="IPR003141">
    <property type="entry name" value="Pol/His_phosphatase_N"/>
</dbReference>
<name>A0A811MC38_9POAL</name>
<organism evidence="3 4">
    <name type="scientific">Miscanthus lutarioriparius</name>
    <dbReference type="NCBI Taxonomy" id="422564"/>
    <lineage>
        <taxon>Eukaryota</taxon>
        <taxon>Viridiplantae</taxon>
        <taxon>Streptophyta</taxon>
        <taxon>Embryophyta</taxon>
        <taxon>Tracheophyta</taxon>
        <taxon>Spermatophyta</taxon>
        <taxon>Magnoliopsida</taxon>
        <taxon>Liliopsida</taxon>
        <taxon>Poales</taxon>
        <taxon>Poaceae</taxon>
        <taxon>PACMAD clade</taxon>
        <taxon>Panicoideae</taxon>
        <taxon>Andropogonodae</taxon>
        <taxon>Andropogoneae</taxon>
        <taxon>Saccharinae</taxon>
        <taxon>Miscanthus</taxon>
    </lineage>
</organism>
<dbReference type="FunFam" id="1.10.150.650:FF:000002">
    <property type="entry name" value="PHP domain-containing protein"/>
    <property type="match status" value="1"/>
</dbReference>
<feature type="domain" description="Polymerase/histidinol phosphatase N-terminal" evidence="2">
    <location>
        <begin position="63"/>
        <end position="128"/>
    </location>
</feature>
<dbReference type="GO" id="GO:0004534">
    <property type="term" value="F:5'-3' RNA exonuclease activity"/>
    <property type="evidence" value="ECO:0007669"/>
    <property type="project" value="TreeGrafter"/>
</dbReference>
<feature type="region of interest" description="Disordered" evidence="1">
    <location>
        <begin position="1"/>
        <end position="20"/>
    </location>
</feature>
<gene>
    <name evidence="3" type="ORF">NCGR_LOCUS738</name>
</gene>
<dbReference type="Proteomes" id="UP000604825">
    <property type="component" value="Unassembled WGS sequence"/>
</dbReference>
<dbReference type="OrthoDB" id="16564at2759"/>
<protein>
    <recommendedName>
        <fullName evidence="2">Polymerase/histidinol phosphatase N-terminal domain-containing protein</fullName>
    </recommendedName>
</protein>
<feature type="compositionally biased region" description="Basic residues" evidence="1">
    <location>
        <begin position="1"/>
        <end position="17"/>
    </location>
</feature>
<sequence length="420" mass="45510">MGNKKKSKPSRSKKKPKTSADQALALDYVRAWAQPAPPPPEPSVADADDFLPVLATRGGDVLFELHSHSNHSDGFLSPSALVERAHRNGVKVLALTDHDTMAGIPEAVSAASKFGIRIIPGVEISALYNPREVAGAGETVHILAYYGMCGPSRPDQLDSVLLNIRDGRYLRAKNMLQKLTTLKVPIKWEHVTKIAGDGVAPGRLHIARAMVEAGYVENVRQAFNKYLGDDGPAYARGSEPFAENVVQLISRTGGISALAHPWSLKNPDAIIRSLKGAGLNGMEVYRSDGKVDGFSELAEKYGLLKLGGSDFHGRGGKDESDVGTVKLAITTLCCFLKMARSIWSSAMKDILLKFAEEPSATNLGNMLKFGRLTNFAGFSPINNGIHVVDFCLSSWSSTDDMEDVELEEVRLKLAHYAAER</sequence>